<feature type="transmembrane region" description="Helical" evidence="1">
    <location>
        <begin position="39"/>
        <end position="63"/>
    </location>
</feature>
<dbReference type="GO" id="GO:0042910">
    <property type="term" value="F:xenobiotic transmembrane transporter activity"/>
    <property type="evidence" value="ECO:0007669"/>
    <property type="project" value="TreeGrafter"/>
</dbReference>
<evidence type="ECO:0000313" key="2">
    <source>
        <dbReference type="EMBL" id="MPM37503.1"/>
    </source>
</evidence>
<feature type="transmembrane region" description="Helical" evidence="1">
    <location>
        <begin position="13"/>
        <end position="32"/>
    </location>
</feature>
<keyword evidence="1" id="KW-0472">Membrane</keyword>
<feature type="transmembrane region" description="Helical" evidence="1">
    <location>
        <begin position="115"/>
        <end position="134"/>
    </location>
</feature>
<name>A0A644ZFL9_9ZZZZ</name>
<sequence length="196" mass="20548">MDFGGQSAETAKAFGDLALALGLAVILVMLVLASQFESLILPFPIMLTVPLGMSGGLLALLLTGKPMSVPAFIGLIMLAGIVVNNAIVLVDYIITRRKAGEDRLTATLAAGPIRLRPVLMTTLTTVLGLVPLALGLSDGGELMAPLAVSMIGGLSLSTVMTLVVVPVFYSLFDDARMLGKKKKRKAKEETKEPVSL</sequence>
<dbReference type="SUPFAM" id="SSF82866">
    <property type="entry name" value="Multidrug efflux transporter AcrB transmembrane domain"/>
    <property type="match status" value="1"/>
</dbReference>
<keyword evidence="1" id="KW-1133">Transmembrane helix</keyword>
<dbReference type="AlphaFoldDB" id="A0A644ZFL9"/>
<evidence type="ECO:0000256" key="1">
    <source>
        <dbReference type="SAM" id="Phobius"/>
    </source>
</evidence>
<comment type="caution">
    <text evidence="2">The sequence shown here is derived from an EMBL/GenBank/DDBJ whole genome shotgun (WGS) entry which is preliminary data.</text>
</comment>
<reference evidence="2" key="1">
    <citation type="submission" date="2019-08" db="EMBL/GenBank/DDBJ databases">
        <authorList>
            <person name="Kucharzyk K."/>
            <person name="Murdoch R.W."/>
            <person name="Higgins S."/>
            <person name="Loffler F."/>
        </authorList>
    </citation>
    <scope>NUCLEOTIDE SEQUENCE</scope>
</reference>
<dbReference type="PANTHER" id="PTHR32063">
    <property type="match status" value="1"/>
</dbReference>
<feature type="transmembrane region" description="Helical" evidence="1">
    <location>
        <begin position="146"/>
        <end position="172"/>
    </location>
</feature>
<protein>
    <submittedName>
        <fullName evidence="2">Swarming motility protein SwrC</fullName>
    </submittedName>
</protein>
<keyword evidence="1" id="KW-0812">Transmembrane</keyword>
<accession>A0A644ZFL9</accession>
<dbReference type="Gene3D" id="1.20.1640.10">
    <property type="entry name" value="Multidrug efflux transporter AcrB transmembrane domain"/>
    <property type="match status" value="1"/>
</dbReference>
<dbReference type="EMBL" id="VSSQ01007972">
    <property type="protein sequence ID" value="MPM37503.1"/>
    <property type="molecule type" value="Genomic_DNA"/>
</dbReference>
<dbReference type="Gene3D" id="3.30.70.1440">
    <property type="entry name" value="Multidrug efflux transporter AcrB pore domain"/>
    <property type="match status" value="1"/>
</dbReference>
<feature type="transmembrane region" description="Helical" evidence="1">
    <location>
        <begin position="69"/>
        <end position="94"/>
    </location>
</feature>
<proteinExistence type="predicted"/>
<dbReference type="PANTHER" id="PTHR32063:SF0">
    <property type="entry name" value="SWARMING MOTILITY PROTEIN SWRC"/>
    <property type="match status" value="1"/>
</dbReference>
<gene>
    <name evidence="2" type="primary">swrC_9</name>
    <name evidence="2" type="ORF">SDC9_84120</name>
</gene>
<organism evidence="2">
    <name type="scientific">bioreactor metagenome</name>
    <dbReference type="NCBI Taxonomy" id="1076179"/>
    <lineage>
        <taxon>unclassified sequences</taxon>
        <taxon>metagenomes</taxon>
        <taxon>ecological metagenomes</taxon>
    </lineage>
</organism>
<dbReference type="GO" id="GO:0005886">
    <property type="term" value="C:plasma membrane"/>
    <property type="evidence" value="ECO:0007669"/>
    <property type="project" value="TreeGrafter"/>
</dbReference>
<dbReference type="PRINTS" id="PR00702">
    <property type="entry name" value="ACRIFLAVINRP"/>
</dbReference>
<dbReference type="Pfam" id="PF00873">
    <property type="entry name" value="ACR_tran"/>
    <property type="match status" value="1"/>
</dbReference>
<dbReference type="InterPro" id="IPR001036">
    <property type="entry name" value="Acrflvin-R"/>
</dbReference>